<dbReference type="Pfam" id="PF00072">
    <property type="entry name" value="Response_reg"/>
    <property type="match status" value="1"/>
</dbReference>
<dbReference type="CDD" id="cd00082">
    <property type="entry name" value="HisKA"/>
    <property type="match status" value="2"/>
</dbReference>
<dbReference type="InterPro" id="IPR011006">
    <property type="entry name" value="CheY-like_superfamily"/>
</dbReference>
<dbReference type="PANTHER" id="PTHR43047:SF72">
    <property type="entry name" value="OSMOSENSING HISTIDINE PROTEIN KINASE SLN1"/>
    <property type="match status" value="1"/>
</dbReference>
<dbReference type="CDD" id="cd16922">
    <property type="entry name" value="HATPase_EvgS-ArcB-TorS-like"/>
    <property type="match status" value="1"/>
</dbReference>
<dbReference type="InterPro" id="IPR004358">
    <property type="entry name" value="Sig_transdc_His_kin-like_C"/>
</dbReference>
<dbReference type="InterPro" id="IPR005467">
    <property type="entry name" value="His_kinase_dom"/>
</dbReference>
<dbReference type="PROSITE" id="PS50109">
    <property type="entry name" value="HIS_KIN"/>
    <property type="match status" value="2"/>
</dbReference>
<evidence type="ECO:0000259" key="8">
    <source>
        <dbReference type="PROSITE" id="PS50110"/>
    </source>
</evidence>
<feature type="modified residue" description="4-aspartylphosphate" evidence="6">
    <location>
        <position position="715"/>
    </location>
</feature>
<evidence type="ECO:0000256" key="2">
    <source>
        <dbReference type="ARBA" id="ARBA00012438"/>
    </source>
</evidence>
<evidence type="ECO:0000313" key="10">
    <source>
        <dbReference type="Proteomes" id="UP000266673"/>
    </source>
</evidence>
<dbReference type="Pfam" id="PF02518">
    <property type="entry name" value="HATPase_c"/>
    <property type="match status" value="2"/>
</dbReference>
<accession>A0A397VNC1</accession>
<dbReference type="Gene3D" id="1.10.287.130">
    <property type="match status" value="2"/>
</dbReference>
<feature type="domain" description="Histidine kinase" evidence="7">
    <location>
        <begin position="364"/>
        <end position="591"/>
    </location>
</feature>
<dbReference type="GO" id="GO:0005886">
    <property type="term" value="C:plasma membrane"/>
    <property type="evidence" value="ECO:0007669"/>
    <property type="project" value="TreeGrafter"/>
</dbReference>
<sequence length="1324" mass="151741">MKNMVNNYDWSSTILGPMDLWEPTIKTAACLCLNSTFPICLYICPPEWIFLYNDAFSEYLKQDHPYALGKPMRDIWPKALCDIVLPQVEYVRTNKKGLFKKDEYYEAPRIGYTEESYFDYAYSPIFKLDGTVGGILDIAQETTQNVLNTRRLKILNDFGKRVSEIESLESVCHIMTDVLSNSKDISYALIYFVEHKLNVGLESLIARLISTTFDKDGTDGRYIPDYLSETPEIIYLAEDAKKSYDTYVELKRDAVTGSFLKCESWPIHLVIKKEKHVKVLLNDESRAVLLPTKIPLCEGQSLSAVLICGVNRLCNLDEKYIDFLQLVMSQMTIFLVQGLSIEEEKKRSKILTDLNYQKVLFFQGISHELKTPLTLMLSPLDDVINACSHETPIMSYLQTIRRNSHRLLKLINLLLQFSNIETNQLEVRYRETNIAEFTRELASDFKNMAKTLGLDYNIDIPHHDELTQAIGDKVYLDHDMYETIVFNLCSNALKHTWDGCVTIRLYPDYKDNKKMVVLEVSDTGIGIPETALPNIFQRFYRVESQGSRTHEGTGIGLALVKELITRHGGDITVTSIVNHGTTFKCWFPIGCEHLSTSQIHFNNEENQINTVRELYTNRQLYLEESSQWIKNSTSKAQNDIMDQKSINDQIMNTKIVLPEVDSEKYLILIVDDNNNMRDYLVDLLKEFNVHCACDGQDAIQVLMRLNKLPDLILSDVMMPNMNGHELLDVLRSDVRTQVIPVILLSAQAEDSKIQGLNKGADDYIIKPFSSRDLITRIRINIKLSHFRRKILYQHYKQEEIKQLLLSISSKILSKTNIDENLQYVVKEINHILPCERIFIISREQSEYKNNKMVALYECSEINKNVSEVSVELRLKDDYWGWIKVHRSPSSIWLDSEIELVQQVSNQISLTIAYSNLSEENAEREIHLKAAEAASYTKSQILANTSHELRTPLGAITGILSIFEGATLTTKQIDMINIMTHASDTVLSIVNNILDAAKLEARKITLVNRTFDLLELFENTIEVFGKKAADKNIELIFNYDVDLLPRYVKSDPERLKQVLCHLLSNAVKFTDKGEIMMTISMQSQKVDENTIYCQIVKKGNLLIELYDTGIGMDPKYEQHAWKSFSQGDMSITKKQDGTGLGLSICKNLVEINGGEINVESQSGQGSKFWFTWNFEFLLMTSSLLEPKFDEQISYDIKHKRILLIHPIENVRNTMLKYLKSAEKIDAFDAFDKGISEAKKYEELHSTFAYNIMFISLYENNEAEVLKAVFELKGLEMNSNNLTIIFIALPNKKGNELAKKFIGKIGGTIYTLYAPITLKKLNNVLH</sequence>
<dbReference type="SUPFAM" id="SSF47384">
    <property type="entry name" value="Homodimeric domain of signal transducing histidine kinase"/>
    <property type="match status" value="2"/>
</dbReference>
<evidence type="ECO:0000256" key="4">
    <source>
        <dbReference type="ARBA" id="ARBA00022679"/>
    </source>
</evidence>
<dbReference type="Proteomes" id="UP000266673">
    <property type="component" value="Unassembled WGS sequence"/>
</dbReference>
<dbReference type="PRINTS" id="PR00344">
    <property type="entry name" value="BCTRLSENSOR"/>
</dbReference>
<dbReference type="SMART" id="SM00448">
    <property type="entry name" value="REC"/>
    <property type="match status" value="1"/>
</dbReference>
<evidence type="ECO:0000256" key="1">
    <source>
        <dbReference type="ARBA" id="ARBA00000085"/>
    </source>
</evidence>
<evidence type="ECO:0000256" key="6">
    <source>
        <dbReference type="PROSITE-ProRule" id="PRU00169"/>
    </source>
</evidence>
<keyword evidence="5" id="KW-0418">Kinase</keyword>
<dbReference type="InterPro" id="IPR003661">
    <property type="entry name" value="HisK_dim/P_dom"/>
</dbReference>
<dbReference type="Pfam" id="PF00512">
    <property type="entry name" value="HisKA"/>
    <property type="match status" value="2"/>
</dbReference>
<name>A0A397VNC1_9GLOM</name>
<dbReference type="SMART" id="SM00387">
    <property type="entry name" value="HATPase_c"/>
    <property type="match status" value="2"/>
</dbReference>
<dbReference type="EMBL" id="QKWP01000292">
    <property type="protein sequence ID" value="RIB22807.1"/>
    <property type="molecule type" value="Genomic_DNA"/>
</dbReference>
<evidence type="ECO:0000256" key="5">
    <source>
        <dbReference type="ARBA" id="ARBA00022777"/>
    </source>
</evidence>
<comment type="caution">
    <text evidence="9">The sequence shown here is derived from an EMBL/GenBank/DDBJ whole genome shotgun (WGS) entry which is preliminary data.</text>
</comment>
<dbReference type="InterPro" id="IPR003594">
    <property type="entry name" value="HATPase_dom"/>
</dbReference>
<dbReference type="InterPro" id="IPR029016">
    <property type="entry name" value="GAF-like_dom_sf"/>
</dbReference>
<comment type="catalytic activity">
    <reaction evidence="1">
        <text>ATP + protein L-histidine = ADP + protein N-phospho-L-histidine.</text>
        <dbReference type="EC" id="2.7.13.3"/>
    </reaction>
</comment>
<evidence type="ECO:0000259" key="7">
    <source>
        <dbReference type="PROSITE" id="PS50109"/>
    </source>
</evidence>
<dbReference type="SUPFAM" id="SSF55874">
    <property type="entry name" value="ATPase domain of HSP90 chaperone/DNA topoisomerase II/histidine kinase"/>
    <property type="match status" value="2"/>
</dbReference>
<dbReference type="InterPro" id="IPR001789">
    <property type="entry name" value="Sig_transdc_resp-reg_receiver"/>
</dbReference>
<keyword evidence="10" id="KW-1185">Reference proteome</keyword>
<gene>
    <name evidence="9" type="ORF">C2G38_2243076</name>
</gene>
<dbReference type="GO" id="GO:0009927">
    <property type="term" value="F:histidine phosphotransfer kinase activity"/>
    <property type="evidence" value="ECO:0007669"/>
    <property type="project" value="TreeGrafter"/>
</dbReference>
<feature type="domain" description="Histidine kinase" evidence="7">
    <location>
        <begin position="943"/>
        <end position="1175"/>
    </location>
</feature>
<dbReference type="SMART" id="SM00388">
    <property type="entry name" value="HisKA"/>
    <property type="match status" value="2"/>
</dbReference>
<dbReference type="SUPFAM" id="SSF55781">
    <property type="entry name" value="GAF domain-like"/>
    <property type="match status" value="1"/>
</dbReference>
<dbReference type="STRING" id="44941.A0A397VNC1"/>
<evidence type="ECO:0000256" key="3">
    <source>
        <dbReference type="ARBA" id="ARBA00022553"/>
    </source>
</evidence>
<dbReference type="Gene3D" id="3.30.565.10">
    <property type="entry name" value="Histidine kinase-like ATPase, C-terminal domain"/>
    <property type="match status" value="2"/>
</dbReference>
<proteinExistence type="predicted"/>
<dbReference type="OrthoDB" id="5378913at2759"/>
<dbReference type="FunFam" id="3.30.565.10:FF:000010">
    <property type="entry name" value="Sensor histidine kinase RcsC"/>
    <property type="match status" value="1"/>
</dbReference>
<dbReference type="GO" id="GO:0000155">
    <property type="term" value="F:phosphorelay sensor kinase activity"/>
    <property type="evidence" value="ECO:0007669"/>
    <property type="project" value="InterPro"/>
</dbReference>
<dbReference type="SUPFAM" id="SSF52172">
    <property type="entry name" value="CheY-like"/>
    <property type="match status" value="1"/>
</dbReference>
<organism evidence="9 10">
    <name type="scientific">Gigaspora rosea</name>
    <dbReference type="NCBI Taxonomy" id="44941"/>
    <lineage>
        <taxon>Eukaryota</taxon>
        <taxon>Fungi</taxon>
        <taxon>Fungi incertae sedis</taxon>
        <taxon>Mucoromycota</taxon>
        <taxon>Glomeromycotina</taxon>
        <taxon>Glomeromycetes</taxon>
        <taxon>Diversisporales</taxon>
        <taxon>Gigasporaceae</taxon>
        <taxon>Gigaspora</taxon>
    </lineage>
</organism>
<keyword evidence="4" id="KW-0808">Transferase</keyword>
<dbReference type="EC" id="2.7.13.3" evidence="2"/>
<evidence type="ECO:0000313" key="9">
    <source>
        <dbReference type="EMBL" id="RIB22807.1"/>
    </source>
</evidence>
<dbReference type="Gene3D" id="3.30.450.40">
    <property type="match status" value="1"/>
</dbReference>
<dbReference type="InterPro" id="IPR036890">
    <property type="entry name" value="HATPase_C_sf"/>
</dbReference>
<dbReference type="Gene3D" id="3.40.50.2300">
    <property type="match status" value="1"/>
</dbReference>
<feature type="domain" description="Response regulatory" evidence="8">
    <location>
        <begin position="666"/>
        <end position="781"/>
    </location>
</feature>
<keyword evidence="3 6" id="KW-0597">Phosphoprotein</keyword>
<reference evidence="9 10" key="1">
    <citation type="submission" date="2018-06" db="EMBL/GenBank/DDBJ databases">
        <title>Comparative genomics reveals the genomic features of Rhizophagus irregularis, R. cerebriforme, R. diaphanum and Gigaspora rosea, and their symbiotic lifestyle signature.</title>
        <authorList>
            <person name="Morin E."/>
            <person name="San Clemente H."/>
            <person name="Chen E.C.H."/>
            <person name="De La Providencia I."/>
            <person name="Hainaut M."/>
            <person name="Kuo A."/>
            <person name="Kohler A."/>
            <person name="Murat C."/>
            <person name="Tang N."/>
            <person name="Roy S."/>
            <person name="Loubradou J."/>
            <person name="Henrissat B."/>
            <person name="Grigoriev I.V."/>
            <person name="Corradi N."/>
            <person name="Roux C."/>
            <person name="Martin F.M."/>
        </authorList>
    </citation>
    <scope>NUCLEOTIDE SEQUENCE [LARGE SCALE GENOMIC DNA]</scope>
    <source>
        <strain evidence="9 10">DAOM 194757</strain>
    </source>
</reference>
<dbReference type="InterPro" id="IPR036097">
    <property type="entry name" value="HisK_dim/P_sf"/>
</dbReference>
<dbReference type="Gene3D" id="3.30.450.20">
    <property type="entry name" value="PAS domain"/>
    <property type="match status" value="1"/>
</dbReference>
<dbReference type="FunFam" id="3.30.565.10:FF:000006">
    <property type="entry name" value="Sensor histidine kinase WalK"/>
    <property type="match status" value="1"/>
</dbReference>
<protein>
    <recommendedName>
        <fullName evidence="2">histidine kinase</fullName>
        <ecNumber evidence="2">2.7.13.3</ecNumber>
    </recommendedName>
</protein>
<dbReference type="PANTHER" id="PTHR43047">
    <property type="entry name" value="TWO-COMPONENT HISTIDINE PROTEIN KINASE"/>
    <property type="match status" value="1"/>
</dbReference>
<dbReference type="PROSITE" id="PS50110">
    <property type="entry name" value="RESPONSE_REGULATORY"/>
    <property type="match status" value="1"/>
</dbReference>